<name>A0A2T4XSW7_ENTCL</name>
<keyword evidence="1" id="KW-0472">Membrane</keyword>
<sequence>MQSAYYLKNFLGSFIGLTVVTGIALTILEYTPEPYTYIGIIFGLSIVFLGLTLIGYTNAATLLNNKMKHTLYLHSILVILLFATDLIFGNKDLLFTILRNVGFFVVLQFGVYLYVKKQPMSFKEFLKLT</sequence>
<evidence type="ECO:0000256" key="1">
    <source>
        <dbReference type="SAM" id="Phobius"/>
    </source>
</evidence>
<feature type="transmembrane region" description="Helical" evidence="1">
    <location>
        <begin position="34"/>
        <end position="59"/>
    </location>
</feature>
<keyword evidence="1" id="KW-1133">Transmembrane helix</keyword>
<gene>
    <name evidence="2" type="ORF">DA103_25220</name>
</gene>
<feature type="transmembrane region" description="Helical" evidence="1">
    <location>
        <begin position="94"/>
        <end position="115"/>
    </location>
</feature>
<proteinExistence type="predicted"/>
<feature type="transmembrane region" description="Helical" evidence="1">
    <location>
        <begin position="7"/>
        <end position="28"/>
    </location>
</feature>
<dbReference type="Proteomes" id="UP000241614">
    <property type="component" value="Unassembled WGS sequence"/>
</dbReference>
<organism evidence="2 3">
    <name type="scientific">Enterobacter cloacae</name>
    <dbReference type="NCBI Taxonomy" id="550"/>
    <lineage>
        <taxon>Bacteria</taxon>
        <taxon>Pseudomonadati</taxon>
        <taxon>Pseudomonadota</taxon>
        <taxon>Gammaproteobacteria</taxon>
        <taxon>Enterobacterales</taxon>
        <taxon>Enterobacteriaceae</taxon>
        <taxon>Enterobacter</taxon>
        <taxon>Enterobacter cloacae complex</taxon>
    </lineage>
</organism>
<accession>A0A2T4XSW7</accession>
<dbReference type="EMBL" id="PZPP01000048">
    <property type="protein sequence ID" value="PTM33033.1"/>
    <property type="molecule type" value="Genomic_DNA"/>
</dbReference>
<evidence type="ECO:0000313" key="2">
    <source>
        <dbReference type="EMBL" id="PTM33033.1"/>
    </source>
</evidence>
<protein>
    <submittedName>
        <fullName evidence="2">Exosortase</fullName>
    </submittedName>
</protein>
<comment type="caution">
    <text evidence="2">The sequence shown here is derived from an EMBL/GenBank/DDBJ whole genome shotgun (WGS) entry which is preliminary data.</text>
</comment>
<dbReference type="OrthoDB" id="6691683at2"/>
<dbReference type="AlphaFoldDB" id="A0A2T4XSW7"/>
<keyword evidence="1" id="KW-0812">Transmembrane</keyword>
<dbReference type="RefSeq" id="WP_001190251.1">
    <property type="nucleotide sequence ID" value="NZ_PZPP01000048.1"/>
</dbReference>
<evidence type="ECO:0000313" key="3">
    <source>
        <dbReference type="Proteomes" id="UP000241614"/>
    </source>
</evidence>
<reference evidence="2 3" key="1">
    <citation type="submission" date="2018-04" db="EMBL/GenBank/DDBJ databases">
        <title>Genome sequencing reveals highly heavy metal resistance and biotechnology application of the novel Enterobacter cloacae amazonensis isolated from wastewater river in Manaus - Amazonas.</title>
        <authorList>
            <person name="Astolfi M.C.T."/>
            <person name="Carvalho E.B.D.S."/>
            <person name="Lacerda L.B."/>
            <person name="Pinto M.V."/>
            <person name="Nogueira V.B."/>
            <person name="Barros A.M."/>
            <person name="Astolfi-Filho S."/>
        </authorList>
    </citation>
    <scope>NUCLEOTIDE SEQUENCE [LARGE SCALE GENOMIC DNA]</scope>
    <source>
        <strain evidence="3">amazonensis</strain>
    </source>
</reference>
<feature type="transmembrane region" description="Helical" evidence="1">
    <location>
        <begin position="71"/>
        <end position="88"/>
    </location>
</feature>